<keyword evidence="3" id="KW-1185">Reference proteome</keyword>
<dbReference type="Proteomes" id="UP000683360">
    <property type="component" value="Unassembled WGS sequence"/>
</dbReference>
<feature type="region of interest" description="Disordered" evidence="1">
    <location>
        <begin position="400"/>
        <end position="433"/>
    </location>
</feature>
<gene>
    <name evidence="2" type="ORF">MEDL_10404</name>
</gene>
<dbReference type="EMBL" id="CAJPWZ010000520">
    <property type="protein sequence ID" value="CAG2195447.1"/>
    <property type="molecule type" value="Genomic_DNA"/>
</dbReference>
<dbReference type="OrthoDB" id="5957988at2759"/>
<evidence type="ECO:0000313" key="3">
    <source>
        <dbReference type="Proteomes" id="UP000683360"/>
    </source>
</evidence>
<name>A0A8S3QJD4_MYTED</name>
<evidence type="ECO:0000313" key="2">
    <source>
        <dbReference type="EMBL" id="CAG2195447.1"/>
    </source>
</evidence>
<dbReference type="AlphaFoldDB" id="A0A8S3QJD4"/>
<feature type="compositionally biased region" description="Basic and acidic residues" evidence="1">
    <location>
        <begin position="43"/>
        <end position="58"/>
    </location>
</feature>
<feature type="region of interest" description="Disordered" evidence="1">
    <location>
        <begin position="36"/>
        <end position="72"/>
    </location>
</feature>
<accession>A0A8S3QJD4</accession>
<evidence type="ECO:0000256" key="1">
    <source>
        <dbReference type="SAM" id="MobiDB-lite"/>
    </source>
</evidence>
<feature type="compositionally biased region" description="Low complexity" evidence="1">
    <location>
        <begin position="400"/>
        <end position="412"/>
    </location>
</feature>
<proteinExistence type="predicted"/>
<reference evidence="2" key="1">
    <citation type="submission" date="2021-03" db="EMBL/GenBank/DDBJ databases">
        <authorList>
            <person name="Bekaert M."/>
        </authorList>
    </citation>
    <scope>NUCLEOTIDE SEQUENCE</scope>
</reference>
<dbReference type="PANTHER" id="PTHR46963:SF2">
    <property type="match status" value="1"/>
</dbReference>
<protein>
    <submittedName>
        <fullName evidence="2">Uncharacterized protein</fullName>
    </submittedName>
</protein>
<sequence length="433" mass="49036">MTKLHSSSTLFCFKFDILRIVRAGQKQIRIGAEFQKQSATNEKQQENAKEDKNTKTDSDQIGTTSLAKASESDRFRDVTDADINSFLQEQLNKNTSKKTKSDLKIFQLFLKSKHDEKRNIEQIPPQELDRYLSFFLFSATKEKQTNGTFEYEPSSLKSIQQSISRHLKDNEYGCNIITDDEFHKSRQTLSAKFKNLKSLGLGNKPNAADPLTDDDLNKFYMKNVMGSNSPRSLTNAVYINNNYHFGLRGVTKHYNLCLGDISLKVDTNGDEYLQYCRERQTKTRQGENITNLRKSGPIAVENKIDRTRCPFAVILQNKLGTTTKKPSLMLSSTRESDNKENTSPVLEAITSTQTQSTVSNNSKQSIYKGNFNFSNLHPAMSGLFTNATFHGGNFNFTFNNGPSSSSDQQPSDVNKQNKRKRLCVIDSDSDSDF</sequence>
<comment type="caution">
    <text evidence="2">The sequence shown here is derived from an EMBL/GenBank/DDBJ whole genome shotgun (WGS) entry which is preliminary data.</text>
</comment>
<organism evidence="2 3">
    <name type="scientific">Mytilus edulis</name>
    <name type="common">Blue mussel</name>
    <dbReference type="NCBI Taxonomy" id="6550"/>
    <lineage>
        <taxon>Eukaryota</taxon>
        <taxon>Metazoa</taxon>
        <taxon>Spiralia</taxon>
        <taxon>Lophotrochozoa</taxon>
        <taxon>Mollusca</taxon>
        <taxon>Bivalvia</taxon>
        <taxon>Autobranchia</taxon>
        <taxon>Pteriomorphia</taxon>
        <taxon>Mytilida</taxon>
        <taxon>Mytiloidea</taxon>
        <taxon>Mytilidae</taxon>
        <taxon>Mytilinae</taxon>
        <taxon>Mytilus</taxon>
    </lineage>
</organism>
<dbReference type="PANTHER" id="PTHR46963">
    <property type="entry name" value="SIMILAR TO RIKEN CDNA E130308A19"/>
    <property type="match status" value="1"/>
</dbReference>
<dbReference type="InterPro" id="IPR042838">
    <property type="entry name" value="KIAA1958"/>
</dbReference>